<proteinExistence type="predicted"/>
<dbReference type="InterPro" id="IPR051190">
    <property type="entry name" value="Baculoviral_IAP"/>
</dbReference>
<dbReference type="STRING" id="526221.C9S730"/>
<dbReference type="OMA" id="DEHYNRS"/>
<feature type="compositionally biased region" description="Polar residues" evidence="3">
    <location>
        <begin position="376"/>
        <end position="402"/>
    </location>
</feature>
<feature type="compositionally biased region" description="Basic residues" evidence="3">
    <location>
        <begin position="514"/>
        <end position="530"/>
    </location>
</feature>
<dbReference type="OrthoDB" id="2196114at2759"/>
<dbReference type="CDD" id="cd00022">
    <property type="entry name" value="BIR"/>
    <property type="match status" value="1"/>
</dbReference>
<evidence type="ECO:0000256" key="2">
    <source>
        <dbReference type="ARBA" id="ARBA00022833"/>
    </source>
</evidence>
<keyword evidence="2" id="KW-0862">Zinc</keyword>
<keyword evidence="1" id="KW-0479">Metal-binding</keyword>
<feature type="compositionally biased region" description="Basic and acidic residues" evidence="3">
    <location>
        <begin position="414"/>
        <end position="426"/>
    </location>
</feature>
<dbReference type="KEGG" id="val:VDBG_01316"/>
<feature type="compositionally biased region" description="Acidic residues" evidence="3">
    <location>
        <begin position="293"/>
        <end position="303"/>
    </location>
</feature>
<sequence>MATALVAPEFTFRRAKGLLREEGPGPEATRLCGDQAAKTLTWPHAKVPLSRIARPAPASAGARSMVAPTTCSASCATSRSTAGRRATTRSMNTSSTAPQCGWAVCAAIEAGYGGLNGEDPNAPRMLEARKATFAGLWPHDGKRGWKCKTKQLAEAGWKWTPMAEYDDMATCAYCELALDGWEQGDKPLDEHMSRSPDCPFFALLEEHAGKRKTSKAKSARGSKISRASVQSVATTVEEVSSIADDIPAEYDDSIMTTASTTSKKGGRAKKTTTATTAKARKTKTKKEQSVEAQDVDSGIEEDMPPPPAKPVRGRKRASDALDDSIMTNAEAPAPKKRATKVRASSVTDASVVESASADIDMDDAPQPMTKGRKTARGSNAKSTRKASSVSVKSIGSVASAQTAPGAFPDDDEIDRQLEADLERPLTDEEDVLQNADMEQNNTRTTQPEAHVTESNVKAKNGSKTGDSSKLWFDPYPKVDDADVEEDLRRLEEQMAAEQAAAAEEEEASLEVPKKGRKAAGTRKVSKTKAQKTKEAKEAKAAAEAAAEAELAKQQAQKSSSPEPAEGLEEHDESVGTVVTGSSKARSSDVRPSKRSIASRLSLAADEPDELSYHESGNADEEAVDDVLADAEEDIIIPEFPDVPEARQSLASRHETPEPVATTAIRASSSPAPADQENEAPVPAPSSPAPPSSIPRRLQPPSTPRHQASPAQSARQPAVSPSPSPQPSDAENQPPSARPATVKRVALAPVAATPMRHGSPSKRNVVAGLRSTTPWTAVDVDNIFSSPQKGSSSNSDEENGTDRFLAHGAELTSPEKRMTVEEWIYHNAEKAEAKLKHECEAMVSRFESEGTRAMGVLEGMIVD</sequence>
<dbReference type="SUPFAM" id="SSF57924">
    <property type="entry name" value="Inhibitor of apoptosis (IAP) repeat"/>
    <property type="match status" value="1"/>
</dbReference>
<dbReference type="SMART" id="SM00238">
    <property type="entry name" value="BIR"/>
    <property type="match status" value="1"/>
</dbReference>
<feature type="compositionally biased region" description="Basic and acidic residues" evidence="3">
    <location>
        <begin position="531"/>
        <end position="540"/>
    </location>
</feature>
<dbReference type="PROSITE" id="PS50143">
    <property type="entry name" value="BIR_REPEAT_2"/>
    <property type="match status" value="1"/>
</dbReference>
<evidence type="ECO:0000256" key="3">
    <source>
        <dbReference type="SAM" id="MobiDB-lite"/>
    </source>
</evidence>
<dbReference type="PANTHER" id="PTHR46771:SF5">
    <property type="entry name" value="DETERIN"/>
    <property type="match status" value="1"/>
</dbReference>
<dbReference type="eggNOG" id="KOG1101">
    <property type="taxonomic scope" value="Eukaryota"/>
</dbReference>
<dbReference type="Pfam" id="PF00653">
    <property type="entry name" value="BIR"/>
    <property type="match status" value="1"/>
</dbReference>
<dbReference type="GeneID" id="9536245"/>
<feature type="compositionally biased region" description="Acidic residues" evidence="3">
    <location>
        <begin position="617"/>
        <end position="635"/>
    </location>
</feature>
<dbReference type="Proteomes" id="UP000008698">
    <property type="component" value="Unassembled WGS sequence"/>
</dbReference>
<feature type="region of interest" description="Disordered" evidence="3">
    <location>
        <begin position="779"/>
        <end position="812"/>
    </location>
</feature>
<keyword evidence="5" id="KW-1185">Reference proteome</keyword>
<accession>C9S730</accession>
<evidence type="ECO:0000313" key="5">
    <source>
        <dbReference type="Proteomes" id="UP000008698"/>
    </source>
</evidence>
<dbReference type="InterPro" id="IPR001370">
    <property type="entry name" value="BIR_rpt"/>
</dbReference>
<feature type="compositionally biased region" description="Low complexity" evidence="3">
    <location>
        <begin position="541"/>
        <end position="557"/>
    </location>
</feature>
<dbReference type="RefSeq" id="XP_003009633.1">
    <property type="nucleotide sequence ID" value="XM_003009587.1"/>
</dbReference>
<dbReference type="GO" id="GO:0046872">
    <property type="term" value="F:metal ion binding"/>
    <property type="evidence" value="ECO:0007669"/>
    <property type="project" value="UniProtKB-KW"/>
</dbReference>
<feature type="compositionally biased region" description="Polar residues" evidence="3">
    <location>
        <begin position="782"/>
        <end position="793"/>
    </location>
</feature>
<protein>
    <submittedName>
        <fullName evidence="4">Uncharacterized protein</fullName>
    </submittedName>
</protein>
<dbReference type="PANTHER" id="PTHR46771">
    <property type="entry name" value="DETERIN"/>
    <property type="match status" value="1"/>
</dbReference>
<reference evidence="5" key="1">
    <citation type="journal article" date="2011" name="PLoS Pathog.">
        <title>Comparative genomics yields insights into niche adaptation of plant vascular wilt pathogens.</title>
        <authorList>
            <person name="Klosterman S.J."/>
            <person name="Subbarao K.V."/>
            <person name="Kang S."/>
            <person name="Veronese P."/>
            <person name="Gold S.E."/>
            <person name="Thomma B.P.H.J."/>
            <person name="Chen Z."/>
            <person name="Henrissat B."/>
            <person name="Lee Y.-H."/>
            <person name="Park J."/>
            <person name="Garcia-Pedrajas M.D."/>
            <person name="Barbara D.J."/>
            <person name="Anchieta A."/>
            <person name="de Jonge R."/>
            <person name="Santhanam P."/>
            <person name="Maruthachalam K."/>
            <person name="Atallah Z."/>
            <person name="Amyotte S.G."/>
            <person name="Paz Z."/>
            <person name="Inderbitzin P."/>
            <person name="Hayes R.J."/>
            <person name="Heiman D.I."/>
            <person name="Young S."/>
            <person name="Zeng Q."/>
            <person name="Engels R."/>
            <person name="Galagan J."/>
            <person name="Cuomo C.A."/>
            <person name="Dobinson K.F."/>
            <person name="Ma L.-J."/>
        </authorList>
    </citation>
    <scope>NUCLEOTIDE SEQUENCE [LARGE SCALE GENOMIC DNA]</scope>
    <source>
        <strain evidence="5">VaMs.102 / ATCC MYA-4576 / FGSC 10136</strain>
    </source>
</reference>
<feature type="compositionally biased region" description="Basic and acidic residues" evidence="3">
    <location>
        <begin position="476"/>
        <end position="492"/>
    </location>
</feature>
<gene>
    <name evidence="4" type="ORF">VDBG_01316</name>
</gene>
<feature type="compositionally biased region" description="Basic residues" evidence="3">
    <location>
        <begin position="211"/>
        <end position="220"/>
    </location>
</feature>
<name>C9S730_VERA1</name>
<dbReference type="AlphaFoldDB" id="C9S730"/>
<feature type="compositionally biased region" description="Pro residues" evidence="3">
    <location>
        <begin position="681"/>
        <end position="692"/>
    </location>
</feature>
<dbReference type="EMBL" id="DS985214">
    <property type="protein sequence ID" value="EEY15207.1"/>
    <property type="molecule type" value="Genomic_DNA"/>
</dbReference>
<feature type="region of interest" description="Disordered" evidence="3">
    <location>
        <begin position="257"/>
        <end position="764"/>
    </location>
</feature>
<dbReference type="HOGENOM" id="CLU_010318_1_0_1"/>
<dbReference type="Gene3D" id="1.10.1170.10">
    <property type="entry name" value="Inhibitor Of Apoptosis Protein (2mihbC-IAP-1), Chain A"/>
    <property type="match status" value="1"/>
</dbReference>
<feature type="compositionally biased region" description="Polar residues" evidence="3">
    <location>
        <begin position="436"/>
        <end position="467"/>
    </location>
</feature>
<feature type="compositionally biased region" description="Low complexity" evidence="3">
    <location>
        <begin position="706"/>
        <end position="718"/>
    </location>
</feature>
<organism evidence="5">
    <name type="scientific">Verticillium alfalfae (strain VaMs.102 / ATCC MYA-4576 / FGSC 10136)</name>
    <name type="common">Verticillium wilt of alfalfa</name>
    <name type="synonym">Verticillium albo-atrum</name>
    <dbReference type="NCBI Taxonomy" id="526221"/>
    <lineage>
        <taxon>Eukaryota</taxon>
        <taxon>Fungi</taxon>
        <taxon>Dikarya</taxon>
        <taxon>Ascomycota</taxon>
        <taxon>Pezizomycotina</taxon>
        <taxon>Sordariomycetes</taxon>
        <taxon>Hypocreomycetidae</taxon>
        <taxon>Glomerellales</taxon>
        <taxon>Plectosphaerellaceae</taxon>
        <taxon>Verticillium</taxon>
    </lineage>
</organism>
<feature type="region of interest" description="Disordered" evidence="3">
    <location>
        <begin position="211"/>
        <end position="233"/>
    </location>
</feature>
<evidence type="ECO:0000256" key="1">
    <source>
        <dbReference type="ARBA" id="ARBA00022723"/>
    </source>
</evidence>
<evidence type="ECO:0000313" key="4">
    <source>
        <dbReference type="EMBL" id="EEY15207.1"/>
    </source>
</evidence>